<sequence length="80" mass="9010">MLLHPNMPDFDEGDDEKCRAWVAELGLTVMMVSLGFAAEEIADRYFEAGDPDCSYWDPEQPHGEGWFCLSIHDTEDGPVC</sequence>
<evidence type="ECO:0000313" key="1">
    <source>
        <dbReference type="EMBL" id="OZY42787.1"/>
    </source>
</evidence>
<dbReference type="EMBL" id="NQKL01000004">
    <property type="protein sequence ID" value="OZY42787.1"/>
    <property type="molecule type" value="Genomic_DNA"/>
</dbReference>
<dbReference type="Proteomes" id="UP000216113">
    <property type="component" value="Unassembled WGS sequence"/>
</dbReference>
<dbReference type="RefSeq" id="WP_095028564.1">
    <property type="nucleotide sequence ID" value="NZ_NQKL01000004.1"/>
</dbReference>
<reference evidence="1 2" key="1">
    <citation type="submission" date="2017-08" db="EMBL/GenBank/DDBJ databases">
        <title>Genomic and metabolic characterisation of spoilage-associated Pseudomonas species.</title>
        <authorList>
            <person name="Stanborough T."/>
            <person name="Fegan N."/>
            <person name="Powell S.M."/>
            <person name="Singh T."/>
            <person name="Tamplin M.L."/>
            <person name="Chandry P.S."/>
        </authorList>
    </citation>
    <scope>NUCLEOTIDE SEQUENCE [LARGE SCALE GENOMIC DNA]</scope>
    <source>
        <strain evidence="1 2">F1820</strain>
    </source>
</reference>
<dbReference type="AlphaFoldDB" id="A0A266LZG6"/>
<comment type="caution">
    <text evidence="1">The sequence shown here is derived from an EMBL/GenBank/DDBJ whole genome shotgun (WGS) entry which is preliminary data.</text>
</comment>
<organism evidence="1 2">
    <name type="scientific">Pseudomonas fragi</name>
    <dbReference type="NCBI Taxonomy" id="296"/>
    <lineage>
        <taxon>Bacteria</taxon>
        <taxon>Pseudomonadati</taxon>
        <taxon>Pseudomonadota</taxon>
        <taxon>Gammaproteobacteria</taxon>
        <taxon>Pseudomonadales</taxon>
        <taxon>Pseudomonadaceae</taxon>
        <taxon>Pseudomonas</taxon>
    </lineage>
</organism>
<proteinExistence type="predicted"/>
<protein>
    <submittedName>
        <fullName evidence="1">Uncharacterized protein</fullName>
    </submittedName>
</protein>
<accession>A0A266LZG6</accession>
<evidence type="ECO:0000313" key="2">
    <source>
        <dbReference type="Proteomes" id="UP000216113"/>
    </source>
</evidence>
<gene>
    <name evidence="1" type="ORF">CJF43_05785</name>
</gene>
<name>A0A266LZG6_PSEFR</name>